<dbReference type="Gene3D" id="3.40.710.10">
    <property type="entry name" value="DD-peptidase/beta-lactamase superfamily"/>
    <property type="match status" value="1"/>
</dbReference>
<dbReference type="SUPFAM" id="SSF56601">
    <property type="entry name" value="beta-lactamase/transpeptidase-like"/>
    <property type="match status" value="1"/>
</dbReference>
<dbReference type="PANTHER" id="PTHR43283">
    <property type="entry name" value="BETA-LACTAMASE-RELATED"/>
    <property type="match status" value="1"/>
</dbReference>
<name>A0A3Q8XU98_9HYPH</name>
<dbReference type="GO" id="GO:0016787">
    <property type="term" value="F:hydrolase activity"/>
    <property type="evidence" value="ECO:0007669"/>
    <property type="project" value="UniProtKB-KW"/>
</dbReference>
<dbReference type="InterPro" id="IPR050789">
    <property type="entry name" value="Diverse_Enzym_Activities"/>
</dbReference>
<dbReference type="AlphaFoldDB" id="A0A3Q8XU98"/>
<proteinExistence type="predicted"/>
<accession>A0A3Q8XU98</accession>
<gene>
    <name evidence="3" type="ORF">D5400_10245</name>
</gene>
<dbReference type="KEGG" id="abaw:D5400_10245"/>
<sequence>MKNTARLNALRGVVLLSCLSISALAHGQDAGSEPSADVEAVAPAAIVSLVEAREAAIQAADALEGLHTLIVARDGEVWIEEGFEGRSVTTPTNIKSASKSIVSAMVGIAIDKGLLEGVDQPIAPLLEDKIPDDADPRIREITIGHLLSMQAGLGRTSGENYGRWIASSDWVRAALAEPFADDPGGRMLYSTGSTHLLSAILMRVGEADTMELANDWLGMDGVFRVTDWERDPQGIPLGGNQMAVSPRSLLAFGEMYRNGGIGPDGKRVVSQQWIDQSWERRTSSVFSGEAYGYSWFLRDMAGVDCFYAWGYGGQMLYILPELEMTVVVTSAENRPSARSGYRDDLHALVEDRLVRPVLEASGS</sequence>
<dbReference type="OrthoDB" id="9814204at2"/>
<dbReference type="InterPro" id="IPR001466">
    <property type="entry name" value="Beta-lactam-related"/>
</dbReference>
<evidence type="ECO:0000313" key="3">
    <source>
        <dbReference type="EMBL" id="AZN73727.1"/>
    </source>
</evidence>
<dbReference type="InterPro" id="IPR012338">
    <property type="entry name" value="Beta-lactam/transpept-like"/>
</dbReference>
<feature type="domain" description="Beta-lactamase-related" evidence="2">
    <location>
        <begin position="69"/>
        <end position="348"/>
    </location>
</feature>
<organism evidence="3 4">
    <name type="scientific">Georhizobium profundi</name>
    <dbReference type="NCBI Taxonomy" id="2341112"/>
    <lineage>
        <taxon>Bacteria</taxon>
        <taxon>Pseudomonadati</taxon>
        <taxon>Pseudomonadota</taxon>
        <taxon>Alphaproteobacteria</taxon>
        <taxon>Hyphomicrobiales</taxon>
        <taxon>Rhizobiaceae</taxon>
        <taxon>Georhizobium</taxon>
    </lineage>
</organism>
<protein>
    <submittedName>
        <fullName evidence="3">Class C beta-lactamase-related serine hydrolase</fullName>
    </submittedName>
</protein>
<dbReference type="EMBL" id="CP032509">
    <property type="protein sequence ID" value="AZN73727.1"/>
    <property type="molecule type" value="Genomic_DNA"/>
</dbReference>
<feature type="chain" id="PRO_5018682401" evidence="1">
    <location>
        <begin position="26"/>
        <end position="363"/>
    </location>
</feature>
<dbReference type="Proteomes" id="UP000268192">
    <property type="component" value="Chromosome"/>
</dbReference>
<reference evidence="3 4" key="1">
    <citation type="submission" date="2018-09" db="EMBL/GenBank/DDBJ databases">
        <title>Marinorhizobium profundi gen. nov., sp. nov., isolated from a deep-sea sediment sample from the New Britain Trench and proposal of Marinorhizobiaceae fam. nov. in the order Rhizobiales of the class Alphaproteobacteria.</title>
        <authorList>
            <person name="Cao J."/>
        </authorList>
    </citation>
    <scope>NUCLEOTIDE SEQUENCE [LARGE SCALE GENOMIC DNA]</scope>
    <source>
        <strain evidence="3 4">WS11</strain>
    </source>
</reference>
<keyword evidence="3" id="KW-0378">Hydrolase</keyword>
<evidence type="ECO:0000313" key="4">
    <source>
        <dbReference type="Proteomes" id="UP000268192"/>
    </source>
</evidence>
<dbReference type="Pfam" id="PF00144">
    <property type="entry name" value="Beta-lactamase"/>
    <property type="match status" value="1"/>
</dbReference>
<evidence type="ECO:0000259" key="2">
    <source>
        <dbReference type="Pfam" id="PF00144"/>
    </source>
</evidence>
<keyword evidence="1" id="KW-0732">Signal</keyword>
<keyword evidence="4" id="KW-1185">Reference proteome</keyword>
<dbReference type="PANTHER" id="PTHR43283:SF7">
    <property type="entry name" value="BETA-LACTAMASE-RELATED DOMAIN-CONTAINING PROTEIN"/>
    <property type="match status" value="1"/>
</dbReference>
<evidence type="ECO:0000256" key="1">
    <source>
        <dbReference type="SAM" id="SignalP"/>
    </source>
</evidence>
<feature type="signal peptide" evidence="1">
    <location>
        <begin position="1"/>
        <end position="25"/>
    </location>
</feature>
<dbReference type="RefSeq" id="WP_126013066.1">
    <property type="nucleotide sequence ID" value="NZ_CP032509.1"/>
</dbReference>